<organism evidence="2">
    <name type="scientific">Methyloraptor flagellatus</name>
    <dbReference type="NCBI Taxonomy" id="3162530"/>
    <lineage>
        <taxon>Bacteria</taxon>
        <taxon>Pseudomonadati</taxon>
        <taxon>Pseudomonadota</taxon>
        <taxon>Alphaproteobacteria</taxon>
        <taxon>Hyphomicrobiales</taxon>
        <taxon>Ancalomicrobiaceae</taxon>
        <taxon>Methyloraptor</taxon>
    </lineage>
</organism>
<keyword evidence="1" id="KW-0732">Signal</keyword>
<reference evidence="2" key="1">
    <citation type="submission" date="2024-06" db="EMBL/GenBank/DDBJ databases">
        <title>Methylostella associata gen. nov., sp. nov., a novel Ancalomicrobiaceae-affiliated facultatively methylotrophic bacteria that feed on methanotrophs of the genus Methylococcus.</title>
        <authorList>
            <person name="Saltykova V."/>
            <person name="Danilova O.V."/>
            <person name="Oshkin I.Y."/>
            <person name="Belova S.E."/>
            <person name="Pimenov N.V."/>
            <person name="Dedysh S.N."/>
        </authorList>
    </citation>
    <scope>NUCLEOTIDE SEQUENCE</scope>
    <source>
        <strain evidence="2">S20</strain>
    </source>
</reference>
<name>A0AAU7X7I0_9HYPH</name>
<evidence type="ECO:0008006" key="3">
    <source>
        <dbReference type="Google" id="ProtNLM"/>
    </source>
</evidence>
<dbReference type="RefSeq" id="WP_407048783.1">
    <property type="nucleotide sequence ID" value="NZ_CP158568.1"/>
</dbReference>
<dbReference type="EMBL" id="CP158568">
    <property type="protein sequence ID" value="XBY43682.1"/>
    <property type="molecule type" value="Genomic_DNA"/>
</dbReference>
<dbReference type="KEGG" id="mflg:ABS361_16605"/>
<protein>
    <recommendedName>
        <fullName evidence="3">Glycine zipper domain-containing protein</fullName>
    </recommendedName>
</protein>
<sequence length="113" mass="10441">MRKMLMAAAGAAALIALPSVAVSTAALAQDGAAGGAAAGIATGAVTGAVVGGPVGAAVGAAAGGVVGAGAGAAADSANTRERVYVVPAEPAPEVTQRTCVHDSAGTRCTETVR</sequence>
<proteinExistence type="predicted"/>
<accession>A0AAU7X7I0</accession>
<gene>
    <name evidence="2" type="ORF">ABS361_16605</name>
</gene>
<dbReference type="AlphaFoldDB" id="A0AAU7X7I0"/>
<evidence type="ECO:0000256" key="1">
    <source>
        <dbReference type="SAM" id="SignalP"/>
    </source>
</evidence>
<feature type="signal peptide" evidence="1">
    <location>
        <begin position="1"/>
        <end position="28"/>
    </location>
</feature>
<evidence type="ECO:0000313" key="2">
    <source>
        <dbReference type="EMBL" id="XBY43682.1"/>
    </source>
</evidence>
<feature type="chain" id="PRO_5043481952" description="Glycine zipper domain-containing protein" evidence="1">
    <location>
        <begin position="29"/>
        <end position="113"/>
    </location>
</feature>